<sequence length="285" mass="31018">MPEKNIRLRILSHLVAAGAGGALAFVLMDTEMAPAPARDQQVVQQPKPIVEVPKIPVIPALPPPLDRAALIAAAADAADAVASGTPLPQANSRLVGRSFILRMPFGCRGEMKEDAQKENWAGWNFNQKSRALRLTARATDLAKVEWIRKVAGEMAFDAVEGFWLRRPWTRGEQCGTGELAPSDAMLDTAGQRLAIAQFYSPESPRTLRRGDRPYSSTVKLEEGEVPSSQGYQLQLEGKLSGFPDGQPVHCSQDSPSIAPRCVIAVEFERVAFVAPGNDEPIVKWQ</sequence>
<proteinExistence type="predicted"/>
<evidence type="ECO:0000313" key="1">
    <source>
        <dbReference type="EMBL" id="KER38050.1"/>
    </source>
</evidence>
<comment type="caution">
    <text evidence="1">The sequence shown here is derived from an EMBL/GenBank/DDBJ whole genome shotgun (WGS) entry which is preliminary data.</text>
</comment>
<dbReference type="EMBL" id="JANF02000004">
    <property type="protein sequence ID" value="KER38050.1"/>
    <property type="molecule type" value="Genomic_DNA"/>
</dbReference>
<evidence type="ECO:0000313" key="2">
    <source>
        <dbReference type="Proteomes" id="UP000028135"/>
    </source>
</evidence>
<reference evidence="1 2" key="1">
    <citation type="submission" date="2014-05" db="EMBL/GenBank/DDBJ databases">
        <title>Genome Announcement of Sphingobium lucknowense F2.</title>
        <authorList>
            <person name="Lal R."/>
            <person name="Negi V."/>
            <person name="Lata P."/>
            <person name="Sangwan N."/>
            <person name="Gupta S.K."/>
            <person name="Rao D.L.N."/>
            <person name="Das S."/>
        </authorList>
    </citation>
    <scope>NUCLEOTIDE SEQUENCE [LARGE SCALE GENOMIC DNA]</scope>
    <source>
        <strain evidence="1 2">F2</strain>
    </source>
</reference>
<protein>
    <submittedName>
        <fullName evidence="1">Uncharacterized protein</fullName>
    </submittedName>
</protein>
<accession>A0A8E0WV93</accession>
<dbReference type="AlphaFoldDB" id="A0A8E0WV93"/>
<organism evidence="1 2">
    <name type="scientific">Sphingobium indicum F2</name>
    <dbReference type="NCBI Taxonomy" id="1450518"/>
    <lineage>
        <taxon>Bacteria</taxon>
        <taxon>Pseudomonadati</taxon>
        <taxon>Pseudomonadota</taxon>
        <taxon>Alphaproteobacteria</taxon>
        <taxon>Sphingomonadales</taxon>
        <taxon>Sphingomonadaceae</taxon>
        <taxon>Sphingobium</taxon>
    </lineage>
</organism>
<name>A0A8E0WV93_9SPHN</name>
<dbReference type="Proteomes" id="UP000028135">
    <property type="component" value="Unassembled WGS sequence"/>
</dbReference>
<dbReference type="RefSeq" id="WP_020820581.1">
    <property type="nucleotide sequence ID" value="NZ_JANF02000004.1"/>
</dbReference>
<gene>
    <name evidence="1" type="ORF">AL00_01595</name>
</gene>